<keyword evidence="6" id="KW-1185">Reference proteome</keyword>
<dbReference type="InterPro" id="IPR050769">
    <property type="entry name" value="NAT_camello-type"/>
</dbReference>
<dbReference type="InterPro" id="IPR016181">
    <property type="entry name" value="Acyl_CoA_acyltransferase"/>
</dbReference>
<dbReference type="InterPro" id="IPR011991">
    <property type="entry name" value="ArsR-like_HTH"/>
</dbReference>
<dbReference type="PROSITE" id="PS51186">
    <property type="entry name" value="GNAT"/>
    <property type="match status" value="1"/>
</dbReference>
<dbReference type="InterPro" id="IPR000182">
    <property type="entry name" value="GNAT_dom"/>
</dbReference>
<gene>
    <name evidence="5" type="ORF">ACFSB2_01120</name>
</gene>
<evidence type="ECO:0000256" key="1">
    <source>
        <dbReference type="ARBA" id="ARBA00022679"/>
    </source>
</evidence>
<dbReference type="SMART" id="SM00347">
    <property type="entry name" value="HTH_MARR"/>
    <property type="match status" value="1"/>
</dbReference>
<dbReference type="CDD" id="cd00090">
    <property type="entry name" value="HTH_ARSR"/>
    <property type="match status" value="1"/>
</dbReference>
<dbReference type="CDD" id="cd04301">
    <property type="entry name" value="NAT_SF"/>
    <property type="match status" value="1"/>
</dbReference>
<keyword evidence="2" id="KW-0238">DNA-binding</keyword>
<dbReference type="PRINTS" id="PR00598">
    <property type="entry name" value="HTHMARR"/>
</dbReference>
<dbReference type="PANTHER" id="PTHR13947:SF37">
    <property type="entry name" value="LD18367P"/>
    <property type="match status" value="1"/>
</dbReference>
<dbReference type="InterPro" id="IPR036390">
    <property type="entry name" value="WH_DNA-bd_sf"/>
</dbReference>
<organism evidence="5 6">
    <name type="scientific">Alicyclobacillus fodiniaquatilis</name>
    <dbReference type="NCBI Taxonomy" id="1661150"/>
    <lineage>
        <taxon>Bacteria</taxon>
        <taxon>Bacillati</taxon>
        <taxon>Bacillota</taxon>
        <taxon>Bacilli</taxon>
        <taxon>Bacillales</taxon>
        <taxon>Alicyclobacillaceae</taxon>
        <taxon>Alicyclobacillus</taxon>
    </lineage>
</organism>
<dbReference type="Gene3D" id="3.40.630.30">
    <property type="match status" value="1"/>
</dbReference>
<dbReference type="SUPFAM" id="SSF55729">
    <property type="entry name" value="Acyl-CoA N-acyltransferases (Nat)"/>
    <property type="match status" value="1"/>
</dbReference>
<dbReference type="SUPFAM" id="SSF46785">
    <property type="entry name" value="Winged helix' DNA-binding domain"/>
    <property type="match status" value="1"/>
</dbReference>
<evidence type="ECO:0000313" key="6">
    <source>
        <dbReference type="Proteomes" id="UP001597079"/>
    </source>
</evidence>
<feature type="domain" description="N-acetyltransferase" evidence="4">
    <location>
        <begin position="166"/>
        <end position="309"/>
    </location>
</feature>
<keyword evidence="1 5" id="KW-0808">Transferase</keyword>
<comment type="caution">
    <text evidence="5">The sequence shown here is derived from an EMBL/GenBank/DDBJ whole genome shotgun (WGS) entry which is preliminary data.</text>
</comment>
<name>A0ABW4JCB9_9BACL</name>
<dbReference type="EMBL" id="JBHUCX010000004">
    <property type="protein sequence ID" value="MFD1673323.1"/>
    <property type="molecule type" value="Genomic_DNA"/>
</dbReference>
<proteinExistence type="predicted"/>
<dbReference type="InterPro" id="IPR036388">
    <property type="entry name" value="WH-like_DNA-bd_sf"/>
</dbReference>
<keyword evidence="5" id="KW-0012">Acyltransferase</keyword>
<evidence type="ECO:0000313" key="5">
    <source>
        <dbReference type="EMBL" id="MFD1673323.1"/>
    </source>
</evidence>
<dbReference type="Pfam" id="PF01047">
    <property type="entry name" value="MarR"/>
    <property type="match status" value="1"/>
</dbReference>
<dbReference type="Pfam" id="PF00583">
    <property type="entry name" value="Acetyltransf_1"/>
    <property type="match status" value="1"/>
</dbReference>
<dbReference type="EC" id="2.3.1.-" evidence="5"/>
<dbReference type="GO" id="GO:0016746">
    <property type="term" value="F:acyltransferase activity"/>
    <property type="evidence" value="ECO:0007669"/>
    <property type="project" value="UniProtKB-KW"/>
</dbReference>
<protein>
    <submittedName>
        <fullName evidence="5">GNAT family N-acetyltransferase</fullName>
        <ecNumber evidence="5">2.3.1.-</ecNumber>
    </submittedName>
</protein>
<evidence type="ECO:0000259" key="3">
    <source>
        <dbReference type="PROSITE" id="PS50995"/>
    </source>
</evidence>
<reference evidence="6" key="1">
    <citation type="journal article" date="2019" name="Int. J. Syst. Evol. Microbiol.">
        <title>The Global Catalogue of Microorganisms (GCM) 10K type strain sequencing project: providing services to taxonomists for standard genome sequencing and annotation.</title>
        <authorList>
            <consortium name="The Broad Institute Genomics Platform"/>
            <consortium name="The Broad Institute Genome Sequencing Center for Infectious Disease"/>
            <person name="Wu L."/>
            <person name="Ma J."/>
        </authorList>
    </citation>
    <scope>NUCLEOTIDE SEQUENCE [LARGE SCALE GENOMIC DNA]</scope>
    <source>
        <strain evidence="6">CGMCC 1.12286</strain>
    </source>
</reference>
<sequence>MTRRAFEDRIEGVRQFNRFFTRNLGVLREGLLHSPYSLTESRIIYEIANRRNLIAANLSKELGLDSGYLSRILDRLEQKGLIEKVPSGDDARQRLLHLTPDGRKAFSLLDSRSREEISEMLDALSEQDQKRLIQSMNTIQHLLGGGLKYSDPYFLRQHEPGDMGWVVHMHGHHYAKEYGWNEHFEALVAQICSDFINHYNPDKERCWMAEMDGQIIGSIFVVQDSEEIAKLRLLFVHPMARGSGLGTRLVDECIRFARRKGYKRLVLWTNSILVSARNIYQKAGFELVKQEPHHRFGHDLVGEHWEMTL</sequence>
<dbReference type="Gene3D" id="1.10.10.10">
    <property type="entry name" value="Winged helix-like DNA-binding domain superfamily/Winged helix DNA-binding domain"/>
    <property type="match status" value="1"/>
</dbReference>
<dbReference type="PANTHER" id="PTHR13947">
    <property type="entry name" value="GNAT FAMILY N-ACETYLTRANSFERASE"/>
    <property type="match status" value="1"/>
</dbReference>
<dbReference type="Proteomes" id="UP001597079">
    <property type="component" value="Unassembled WGS sequence"/>
</dbReference>
<evidence type="ECO:0000256" key="2">
    <source>
        <dbReference type="ARBA" id="ARBA00023125"/>
    </source>
</evidence>
<feature type="domain" description="HTH marR-type" evidence="3">
    <location>
        <begin position="1"/>
        <end position="141"/>
    </location>
</feature>
<accession>A0ABW4JCB9</accession>
<dbReference type="PROSITE" id="PS50995">
    <property type="entry name" value="HTH_MARR_2"/>
    <property type="match status" value="1"/>
</dbReference>
<evidence type="ECO:0000259" key="4">
    <source>
        <dbReference type="PROSITE" id="PS51186"/>
    </source>
</evidence>
<dbReference type="InterPro" id="IPR000835">
    <property type="entry name" value="HTH_MarR-typ"/>
</dbReference>
<dbReference type="RefSeq" id="WP_377940687.1">
    <property type="nucleotide sequence ID" value="NZ_JBHUCX010000004.1"/>
</dbReference>